<protein>
    <submittedName>
        <fullName evidence="1">Uncharacterized protein</fullName>
    </submittedName>
</protein>
<name>A0A645C6Y3_9ZZZZ</name>
<comment type="caution">
    <text evidence="1">The sequence shown here is derived from an EMBL/GenBank/DDBJ whole genome shotgun (WGS) entry which is preliminary data.</text>
</comment>
<evidence type="ECO:0000313" key="1">
    <source>
        <dbReference type="EMBL" id="MPM71073.1"/>
    </source>
</evidence>
<sequence>MGNNDDGIFKSVQEVLKPLNSLNIQMVSRLVKEQNVRIAEQSLSQQYAHLLITI</sequence>
<dbReference type="EMBL" id="VSSQ01023884">
    <property type="protein sequence ID" value="MPM71073.1"/>
    <property type="molecule type" value="Genomic_DNA"/>
</dbReference>
<dbReference type="AntiFam" id="ANF00142">
    <property type="entry name" value="Shadow ORF (opposite yadG)"/>
</dbReference>
<dbReference type="AlphaFoldDB" id="A0A645C6Y3"/>
<proteinExistence type="predicted"/>
<reference evidence="1" key="1">
    <citation type="submission" date="2019-08" db="EMBL/GenBank/DDBJ databases">
        <authorList>
            <person name="Kucharzyk K."/>
            <person name="Murdoch R.W."/>
            <person name="Higgins S."/>
            <person name="Loffler F."/>
        </authorList>
    </citation>
    <scope>NUCLEOTIDE SEQUENCE</scope>
</reference>
<organism evidence="1">
    <name type="scientific">bioreactor metagenome</name>
    <dbReference type="NCBI Taxonomy" id="1076179"/>
    <lineage>
        <taxon>unclassified sequences</taxon>
        <taxon>metagenomes</taxon>
        <taxon>ecological metagenomes</taxon>
    </lineage>
</organism>
<gene>
    <name evidence="1" type="ORF">SDC9_118036</name>
</gene>
<accession>A0A645C6Y3</accession>